<keyword evidence="2" id="KW-1133">Transmembrane helix</keyword>
<organism evidence="3 4">
    <name type="scientific">Microbotryum intermedium</name>
    <dbReference type="NCBI Taxonomy" id="269621"/>
    <lineage>
        <taxon>Eukaryota</taxon>
        <taxon>Fungi</taxon>
        <taxon>Dikarya</taxon>
        <taxon>Basidiomycota</taxon>
        <taxon>Pucciniomycotina</taxon>
        <taxon>Microbotryomycetes</taxon>
        <taxon>Microbotryales</taxon>
        <taxon>Microbotryaceae</taxon>
        <taxon>Microbotryum</taxon>
    </lineage>
</organism>
<reference evidence="4" key="1">
    <citation type="submission" date="2016-09" db="EMBL/GenBank/DDBJ databases">
        <authorList>
            <person name="Jeantristanb JTB J.-T."/>
            <person name="Ricardo R."/>
        </authorList>
    </citation>
    <scope>NUCLEOTIDE SEQUENCE [LARGE SCALE GENOMIC DNA]</scope>
</reference>
<keyword evidence="2" id="KW-0472">Membrane</keyword>
<dbReference type="Pfam" id="PF08636">
    <property type="entry name" value="Pkr1"/>
    <property type="match status" value="1"/>
</dbReference>
<keyword evidence="4" id="KW-1185">Reference proteome</keyword>
<dbReference type="InterPro" id="IPR013945">
    <property type="entry name" value="Pkr1"/>
</dbReference>
<feature type="transmembrane region" description="Helical" evidence="2">
    <location>
        <begin position="21"/>
        <end position="39"/>
    </location>
</feature>
<feature type="region of interest" description="Disordered" evidence="1">
    <location>
        <begin position="100"/>
        <end position="119"/>
    </location>
</feature>
<dbReference type="PANTHER" id="PTHR28251:SF1">
    <property type="entry name" value="V-TYPE ATPASE ASSEMBLY FACTOR PKR1"/>
    <property type="match status" value="1"/>
</dbReference>
<dbReference type="AlphaFoldDB" id="A0A238F3N7"/>
<accession>A0A238F3N7</accession>
<dbReference type="EMBL" id="FMSP01000003">
    <property type="protein sequence ID" value="SCV68732.1"/>
    <property type="molecule type" value="Genomic_DNA"/>
</dbReference>
<dbReference type="PANTHER" id="PTHR28251">
    <property type="entry name" value="V-TYPE ATPASE ASSEMBLY FACTOR PKR1"/>
    <property type="match status" value="1"/>
</dbReference>
<feature type="transmembrane region" description="Helical" evidence="2">
    <location>
        <begin position="45"/>
        <end position="64"/>
    </location>
</feature>
<gene>
    <name evidence="3" type="ORF">BQ2448_853</name>
</gene>
<dbReference type="GO" id="GO:0005789">
    <property type="term" value="C:endoplasmic reticulum membrane"/>
    <property type="evidence" value="ECO:0007669"/>
    <property type="project" value="TreeGrafter"/>
</dbReference>
<proteinExistence type="predicted"/>
<dbReference type="OrthoDB" id="9626941at2759"/>
<evidence type="ECO:0000256" key="2">
    <source>
        <dbReference type="SAM" id="Phobius"/>
    </source>
</evidence>
<dbReference type="GO" id="GO:0070072">
    <property type="term" value="P:vacuolar proton-transporting V-type ATPase complex assembly"/>
    <property type="evidence" value="ECO:0007669"/>
    <property type="project" value="InterPro"/>
</dbReference>
<protein>
    <submittedName>
        <fullName evidence="3">BQ2448_853 protein</fullName>
    </submittedName>
</protein>
<evidence type="ECO:0000313" key="4">
    <source>
        <dbReference type="Proteomes" id="UP000198372"/>
    </source>
</evidence>
<evidence type="ECO:0000313" key="3">
    <source>
        <dbReference type="EMBL" id="SCV68732.1"/>
    </source>
</evidence>
<sequence length="119" mass="13403">MTQDVIASIFEPGTNSGLVQAMSYSFYALFVTLCGMVLLTGGNLHVVALLVLSLGLYASIRWIADAMARWGRLNHQLGLDWLTNRFLVQIKDVEDKMKLEREKEEREKKLQDGTKGKAE</sequence>
<name>A0A238F3N7_9BASI</name>
<evidence type="ECO:0000256" key="1">
    <source>
        <dbReference type="SAM" id="MobiDB-lite"/>
    </source>
</evidence>
<keyword evidence="2" id="KW-0812">Transmembrane</keyword>
<dbReference type="Proteomes" id="UP000198372">
    <property type="component" value="Unassembled WGS sequence"/>
</dbReference>